<keyword evidence="2" id="KW-1185">Reference proteome</keyword>
<organism evidence="1 2">
    <name type="scientific">Flammeovirga pectinis</name>
    <dbReference type="NCBI Taxonomy" id="2494373"/>
    <lineage>
        <taxon>Bacteria</taxon>
        <taxon>Pseudomonadati</taxon>
        <taxon>Bacteroidota</taxon>
        <taxon>Cytophagia</taxon>
        <taxon>Cytophagales</taxon>
        <taxon>Flammeovirgaceae</taxon>
        <taxon>Flammeovirga</taxon>
    </lineage>
</organism>
<protein>
    <submittedName>
        <fullName evidence="1">Uncharacterized protein</fullName>
    </submittedName>
</protein>
<accession>A0A3S9PB84</accession>
<proteinExistence type="predicted"/>
<dbReference type="AlphaFoldDB" id="A0A3S9PB84"/>
<dbReference type="Proteomes" id="UP000267268">
    <property type="component" value="Chromosome 2"/>
</dbReference>
<reference evidence="1 2" key="1">
    <citation type="submission" date="2018-12" db="EMBL/GenBank/DDBJ databases">
        <title>Flammeovirga pectinis sp. nov., isolated from the gut of the Korean scallop, Patinopecten yessoensis.</title>
        <authorList>
            <person name="Bae J.-W."/>
            <person name="Jeong Y.-S."/>
            <person name="Kang W."/>
        </authorList>
    </citation>
    <scope>NUCLEOTIDE SEQUENCE [LARGE SCALE GENOMIC DNA]</scope>
    <source>
        <strain evidence="1 2">L12M1</strain>
    </source>
</reference>
<sequence>MKNLFYILFCLCIGISCTKVESNSNKQVLTLNEGNKWKVDTEMKSSIDKSQELILIFNSNQKNDYNKLANDLKYQNDVLIKSCTMTGESHEMLHKWLVPNMKLIDSLSKATKPNEQKEIVVELIESYNTFNTYFN</sequence>
<gene>
    <name evidence="1" type="ORF">EI427_24485</name>
</gene>
<dbReference type="KEGG" id="fll:EI427_24485"/>
<dbReference type="EMBL" id="CP034563">
    <property type="protein sequence ID" value="AZQ65373.1"/>
    <property type="molecule type" value="Genomic_DNA"/>
</dbReference>
<dbReference type="RefSeq" id="WP_126620027.1">
    <property type="nucleotide sequence ID" value="NZ_CP034563.1"/>
</dbReference>
<dbReference type="PROSITE" id="PS51257">
    <property type="entry name" value="PROKAR_LIPOPROTEIN"/>
    <property type="match status" value="1"/>
</dbReference>
<dbReference type="OrthoDB" id="1440611at2"/>
<name>A0A3S9PB84_9BACT</name>
<evidence type="ECO:0000313" key="1">
    <source>
        <dbReference type="EMBL" id="AZQ65373.1"/>
    </source>
</evidence>
<evidence type="ECO:0000313" key="2">
    <source>
        <dbReference type="Proteomes" id="UP000267268"/>
    </source>
</evidence>